<dbReference type="Pfam" id="PF21109">
    <property type="entry name" value="Stonustoxin_helical"/>
    <property type="match status" value="1"/>
</dbReference>
<organism evidence="2 3">
    <name type="scientific">Chelonia mydas</name>
    <name type="common">Green sea-turtle</name>
    <name type="synonym">Chelonia agassizi</name>
    <dbReference type="NCBI Taxonomy" id="8469"/>
    <lineage>
        <taxon>Eukaryota</taxon>
        <taxon>Metazoa</taxon>
        <taxon>Chordata</taxon>
        <taxon>Craniata</taxon>
        <taxon>Vertebrata</taxon>
        <taxon>Euteleostomi</taxon>
        <taxon>Archelosauria</taxon>
        <taxon>Testudinata</taxon>
        <taxon>Testudines</taxon>
        <taxon>Cryptodira</taxon>
        <taxon>Durocryptodira</taxon>
        <taxon>Americhelydia</taxon>
        <taxon>Chelonioidea</taxon>
        <taxon>Cheloniidae</taxon>
        <taxon>Chelonia</taxon>
    </lineage>
</organism>
<name>M7APZ3_CHEMY</name>
<dbReference type="InterPro" id="IPR048997">
    <property type="entry name" value="Stonustoxin-like_helical"/>
</dbReference>
<dbReference type="PANTHER" id="PTHR31594">
    <property type="entry name" value="AIG1-TYPE G DOMAIN-CONTAINING PROTEIN"/>
    <property type="match status" value="1"/>
</dbReference>
<dbReference type="Proteomes" id="UP000031443">
    <property type="component" value="Unassembled WGS sequence"/>
</dbReference>
<dbReference type="STRING" id="8469.M7APZ3"/>
<gene>
    <name evidence="2" type="ORF">UY3_16232</name>
</gene>
<evidence type="ECO:0000259" key="1">
    <source>
        <dbReference type="Pfam" id="PF21109"/>
    </source>
</evidence>
<keyword evidence="3" id="KW-1185">Reference proteome</keyword>
<protein>
    <submittedName>
        <fullName evidence="2">Neoverrucotoxin subunit beta</fullName>
    </submittedName>
</protein>
<feature type="domain" description="Stonustoxin-like helical" evidence="1">
    <location>
        <begin position="231"/>
        <end position="305"/>
    </location>
</feature>
<dbReference type="InterPro" id="IPR052090">
    <property type="entry name" value="Cytolytic_pore-forming_toxin"/>
</dbReference>
<sequence>MPQHKTEFQIVASDSIESKASALSLSGSLKASLLGGMVEVGGSAAFLNDTKKSKYHARVTLHYSVTNRFEQLTMSHLGTKNISYPAVFDQGTATHVVTAVQFGAQAFFVFDREVSSSESVQEIEGNMKLMVEKIPKFSGGGEVSAEKKNKEVEKSENFSCKFYGDFALENNPVTYQDAMGVYSTLPKRLGVAGENAVPVRVWPYPLGRLDSRAAQLVGEISSGLIYDAQSALEHLTECDVRCNDMVKDRTATVFPEIQRKIQQFRDLCKQPRQTFQKELARTLPSIREDGAEEGALVEILTIDLETPNQPLCASHTVRDGLCPEELTV</sequence>
<reference evidence="3" key="1">
    <citation type="journal article" date="2013" name="Nat. Genet.">
        <title>The draft genomes of soft-shell turtle and green sea turtle yield insights into the development and evolution of the turtle-specific body plan.</title>
        <authorList>
            <person name="Wang Z."/>
            <person name="Pascual-Anaya J."/>
            <person name="Zadissa A."/>
            <person name="Li W."/>
            <person name="Niimura Y."/>
            <person name="Huang Z."/>
            <person name="Li C."/>
            <person name="White S."/>
            <person name="Xiong Z."/>
            <person name="Fang D."/>
            <person name="Wang B."/>
            <person name="Ming Y."/>
            <person name="Chen Y."/>
            <person name="Zheng Y."/>
            <person name="Kuraku S."/>
            <person name="Pignatelli M."/>
            <person name="Herrero J."/>
            <person name="Beal K."/>
            <person name="Nozawa M."/>
            <person name="Li Q."/>
            <person name="Wang J."/>
            <person name="Zhang H."/>
            <person name="Yu L."/>
            <person name="Shigenobu S."/>
            <person name="Wang J."/>
            <person name="Liu J."/>
            <person name="Flicek P."/>
            <person name="Searle S."/>
            <person name="Wang J."/>
            <person name="Kuratani S."/>
            <person name="Yin Y."/>
            <person name="Aken B."/>
            <person name="Zhang G."/>
            <person name="Irie N."/>
        </authorList>
    </citation>
    <scope>NUCLEOTIDE SEQUENCE [LARGE SCALE GENOMIC DNA]</scope>
</reference>
<dbReference type="PANTHER" id="PTHR31594:SF16">
    <property type="entry name" value="SI:CH211-281L24.3"/>
    <property type="match status" value="1"/>
</dbReference>
<dbReference type="AlphaFoldDB" id="M7APZ3"/>
<evidence type="ECO:0000313" key="3">
    <source>
        <dbReference type="Proteomes" id="UP000031443"/>
    </source>
</evidence>
<accession>M7APZ3</accession>
<proteinExistence type="predicted"/>
<evidence type="ECO:0000313" key="2">
    <source>
        <dbReference type="EMBL" id="EMP26674.1"/>
    </source>
</evidence>
<dbReference type="EMBL" id="KB576555">
    <property type="protein sequence ID" value="EMP26674.1"/>
    <property type="molecule type" value="Genomic_DNA"/>
</dbReference>